<dbReference type="FunFam" id="1.25.40.20:FF:000045">
    <property type="entry name" value="Ankyrin repeat and BTB/POZ domain-containing protein 2"/>
    <property type="match status" value="1"/>
</dbReference>
<dbReference type="PANTHER" id="PTHR46071">
    <property type="entry name" value="ANKYRIN REPEAT AND BTB/POZ DOMAIN-CONTAINING"/>
    <property type="match status" value="1"/>
</dbReference>
<reference evidence="5" key="2">
    <citation type="submission" date="2021-01" db="UniProtKB">
        <authorList>
            <consortium name="EnsemblMetazoa"/>
        </authorList>
    </citation>
    <scope>IDENTIFICATION</scope>
</reference>
<dbReference type="Gene3D" id="1.25.40.20">
    <property type="entry name" value="Ankyrin repeat-containing domain"/>
    <property type="match status" value="1"/>
</dbReference>
<dbReference type="SMART" id="SM00225">
    <property type="entry name" value="BTB"/>
    <property type="match status" value="1"/>
</dbReference>
<feature type="domain" description="BTB" evidence="4">
    <location>
        <begin position="500"/>
        <end position="567"/>
    </location>
</feature>
<dbReference type="InterPro" id="IPR052089">
    <property type="entry name" value="Ankyrin-BTB/POZ_domain"/>
</dbReference>
<dbReference type="SUPFAM" id="SSF48403">
    <property type="entry name" value="Ankyrin repeat"/>
    <property type="match status" value="1"/>
</dbReference>
<evidence type="ECO:0000313" key="6">
    <source>
        <dbReference type="Proteomes" id="UP000007110"/>
    </source>
</evidence>
<evidence type="ECO:0000256" key="2">
    <source>
        <dbReference type="ARBA" id="ARBA00023043"/>
    </source>
</evidence>
<evidence type="ECO:0000313" key="5">
    <source>
        <dbReference type="EnsemblMetazoa" id="XP_030844958"/>
    </source>
</evidence>
<dbReference type="InterPro" id="IPR036770">
    <property type="entry name" value="Ankyrin_rpt-contain_sf"/>
</dbReference>
<keyword evidence="1" id="KW-0677">Repeat</keyword>
<dbReference type="SUPFAM" id="SSF54695">
    <property type="entry name" value="POZ domain"/>
    <property type="match status" value="1"/>
</dbReference>
<dbReference type="RefSeq" id="XP_030844958.1">
    <property type="nucleotide sequence ID" value="XM_030989098.1"/>
</dbReference>
<dbReference type="PROSITE" id="PS50097">
    <property type="entry name" value="BTB"/>
    <property type="match status" value="1"/>
</dbReference>
<sequence length="678" mass="76776">MSRSLEQSLMVTCVGSIAELGDLVDRAMHFHQSRPRVTGSPHKTHGITWSPDALRTLFHFMRCNQLEYQDDRPIVQLTPERPYVVLPPLMEWIRVATTHCEHRLSSVVDSDDIRQAARLLLPGIDTPVRSLRTDESLCSSRHLDASQSTARFQQDLGFRMLACGRTDLVPNAAALLGPDGIDAISEQGMTALMLACARGDEAMVQILLDNGAKPNLTVPSNSQMYPCIHPTIRHWTALSFAVARRHTPVAQLLLDAGANVEGAHGENYTHSPLQLASAAGYHELVCLLLDKGADPYLTTLHRNGITSKGHGNSFALAAAHGHRNILRKLLEQPRLIRSSDILSLEEILAEGSDGPKERKANKARKNKIALMLQEAMYHSCEHNYLDIAMELRSLGVPWTFHCWLETLRTAKYFHRLAIIQCLFRDFGSIPIEEDYEELIRDGLPLMFEIFRQSKNDLVSKQLAMVFPLLMGSDKITEIPLPDAMHGARIDPQYINNPEMSDVTFVVEGRRFYAHKIVLVTASKRFKAMLSDRMLDPQKPVLEISEFSYHIFQLVMQYLYNGSTENIHVKPADLHELLSAANHFVLSGLQLHCERLLSFDLAWDNATTIYRQARLYGAESLLEYCHWFFLLNMPELLAKNETFKKLIFPPKQHPYDLPSMLQDTLAKQIFNRFTKQTTV</sequence>
<dbReference type="GeneID" id="576020"/>
<dbReference type="OMA" id="VCYGEDS"/>
<feature type="repeat" description="ANK" evidence="3">
    <location>
        <begin position="268"/>
        <end position="300"/>
    </location>
</feature>
<dbReference type="InterPro" id="IPR011333">
    <property type="entry name" value="SKP1/BTB/POZ_sf"/>
</dbReference>
<dbReference type="FunCoup" id="A0A7M7P475">
    <property type="interactions" value="266"/>
</dbReference>
<feature type="repeat" description="ANK" evidence="3">
    <location>
        <begin position="233"/>
        <end position="265"/>
    </location>
</feature>
<dbReference type="Pfam" id="PF00651">
    <property type="entry name" value="BTB"/>
    <property type="match status" value="1"/>
</dbReference>
<dbReference type="Proteomes" id="UP000007110">
    <property type="component" value="Unassembled WGS sequence"/>
</dbReference>
<dbReference type="EnsemblMetazoa" id="XM_030989098">
    <property type="protein sequence ID" value="XP_030844958"/>
    <property type="gene ID" value="LOC576020"/>
</dbReference>
<dbReference type="KEGG" id="spu:576020"/>
<evidence type="ECO:0000256" key="1">
    <source>
        <dbReference type="ARBA" id="ARBA00022737"/>
    </source>
</evidence>
<keyword evidence="2 3" id="KW-0040">ANK repeat</keyword>
<dbReference type="InterPro" id="IPR000210">
    <property type="entry name" value="BTB/POZ_dom"/>
</dbReference>
<protein>
    <recommendedName>
        <fullName evidence="4">BTB domain-containing protein</fullName>
    </recommendedName>
</protein>
<evidence type="ECO:0000256" key="3">
    <source>
        <dbReference type="PROSITE-ProRule" id="PRU00023"/>
    </source>
</evidence>
<reference evidence="6" key="1">
    <citation type="submission" date="2015-02" db="EMBL/GenBank/DDBJ databases">
        <title>Genome sequencing for Strongylocentrotus purpuratus.</title>
        <authorList>
            <person name="Murali S."/>
            <person name="Liu Y."/>
            <person name="Vee V."/>
            <person name="English A."/>
            <person name="Wang M."/>
            <person name="Skinner E."/>
            <person name="Han Y."/>
            <person name="Muzny D.M."/>
            <person name="Worley K.C."/>
            <person name="Gibbs R.A."/>
        </authorList>
    </citation>
    <scope>NUCLEOTIDE SEQUENCE</scope>
</reference>
<dbReference type="AlphaFoldDB" id="A0A7M7P475"/>
<dbReference type="InterPro" id="IPR002110">
    <property type="entry name" value="Ankyrin_rpt"/>
</dbReference>
<dbReference type="PANTHER" id="PTHR46071:SF2">
    <property type="entry name" value="ANKYRIN REPEAT AND BTB_POZ DOMAIN-CONTAINING PROTEIN 2-LIKE PROTEIN"/>
    <property type="match status" value="1"/>
</dbReference>
<dbReference type="InParanoid" id="A0A7M7P475"/>
<name>A0A7M7P475_STRPU</name>
<dbReference type="Pfam" id="PF00023">
    <property type="entry name" value="Ank"/>
    <property type="match status" value="1"/>
</dbReference>
<dbReference type="PROSITE" id="PS50088">
    <property type="entry name" value="ANK_REPEAT"/>
    <property type="match status" value="3"/>
</dbReference>
<dbReference type="FunFam" id="3.30.710.10:FF:000030">
    <property type="entry name" value="Ankyrin repeat and BTB/POZ domain-containing protein BTBD11"/>
    <property type="match status" value="1"/>
</dbReference>
<dbReference type="SMART" id="SM00248">
    <property type="entry name" value="ANK"/>
    <property type="match status" value="5"/>
</dbReference>
<feature type="repeat" description="ANK" evidence="3">
    <location>
        <begin position="187"/>
        <end position="219"/>
    </location>
</feature>
<dbReference type="Gene3D" id="3.30.710.10">
    <property type="entry name" value="Potassium Channel Kv1.1, Chain A"/>
    <property type="match status" value="1"/>
</dbReference>
<proteinExistence type="predicted"/>
<organism evidence="5 6">
    <name type="scientific">Strongylocentrotus purpuratus</name>
    <name type="common">Purple sea urchin</name>
    <dbReference type="NCBI Taxonomy" id="7668"/>
    <lineage>
        <taxon>Eukaryota</taxon>
        <taxon>Metazoa</taxon>
        <taxon>Echinodermata</taxon>
        <taxon>Eleutherozoa</taxon>
        <taxon>Echinozoa</taxon>
        <taxon>Echinoidea</taxon>
        <taxon>Euechinoidea</taxon>
        <taxon>Echinacea</taxon>
        <taxon>Camarodonta</taxon>
        <taxon>Echinidea</taxon>
        <taxon>Strongylocentrotidae</taxon>
        <taxon>Strongylocentrotus</taxon>
    </lineage>
</organism>
<dbReference type="OrthoDB" id="2316821at2759"/>
<dbReference type="Pfam" id="PF12796">
    <property type="entry name" value="Ank_2"/>
    <property type="match status" value="1"/>
</dbReference>
<evidence type="ECO:0000259" key="4">
    <source>
        <dbReference type="PROSITE" id="PS50097"/>
    </source>
</evidence>
<dbReference type="PROSITE" id="PS50297">
    <property type="entry name" value="ANK_REP_REGION"/>
    <property type="match status" value="2"/>
</dbReference>
<keyword evidence="6" id="KW-1185">Reference proteome</keyword>
<dbReference type="CDD" id="cd18297">
    <property type="entry name" value="BTB_POZ_ABTB2-like"/>
    <property type="match status" value="1"/>
</dbReference>
<accession>A0A7M7P475</accession>